<feature type="compositionally biased region" description="Basic and acidic residues" evidence="7">
    <location>
        <begin position="335"/>
        <end position="346"/>
    </location>
</feature>
<feature type="region of interest" description="Disordered" evidence="7">
    <location>
        <begin position="399"/>
        <end position="439"/>
    </location>
</feature>
<dbReference type="GO" id="GO:0005634">
    <property type="term" value="C:nucleus"/>
    <property type="evidence" value="ECO:0007669"/>
    <property type="project" value="UniProtKB-SubCell"/>
</dbReference>
<dbReference type="SMART" id="SM00389">
    <property type="entry name" value="HOX"/>
    <property type="match status" value="1"/>
</dbReference>
<dbReference type="PANTHER" id="PTHR11211:SF11">
    <property type="entry name" value="IROQUOIS-CLASS HOMEODOMAIN PROTEIN IRX-6"/>
    <property type="match status" value="1"/>
</dbReference>
<dbReference type="SMART" id="SM00548">
    <property type="entry name" value="IRO"/>
    <property type="match status" value="1"/>
</dbReference>
<organism evidence="9 10">
    <name type="scientific">Camelus dromedarius</name>
    <name type="common">Dromedary</name>
    <name type="synonym">Arabian camel</name>
    <dbReference type="NCBI Taxonomy" id="9838"/>
    <lineage>
        <taxon>Eukaryota</taxon>
        <taxon>Metazoa</taxon>
        <taxon>Chordata</taxon>
        <taxon>Craniata</taxon>
        <taxon>Vertebrata</taxon>
        <taxon>Euteleostomi</taxon>
        <taxon>Mammalia</taxon>
        <taxon>Eutheria</taxon>
        <taxon>Laurasiatheria</taxon>
        <taxon>Artiodactyla</taxon>
        <taxon>Tylopoda</taxon>
        <taxon>Camelidae</taxon>
        <taxon>Camelus</taxon>
    </lineage>
</organism>
<dbReference type="SUPFAM" id="SSF46689">
    <property type="entry name" value="Homeodomain-like"/>
    <property type="match status" value="1"/>
</dbReference>
<dbReference type="GO" id="GO:0000978">
    <property type="term" value="F:RNA polymerase II cis-regulatory region sequence-specific DNA binding"/>
    <property type="evidence" value="ECO:0007669"/>
    <property type="project" value="TreeGrafter"/>
</dbReference>
<keyword evidence="4 6" id="KW-0371">Homeobox</keyword>
<proteinExistence type="inferred from homology"/>
<feature type="compositionally biased region" description="Acidic residues" evidence="7">
    <location>
        <begin position="294"/>
        <end position="309"/>
    </location>
</feature>
<dbReference type="FunFam" id="1.10.10.60:FF:000003">
    <property type="entry name" value="Iroquois-class homeobox protein IRX"/>
    <property type="match status" value="1"/>
</dbReference>
<comment type="subcellular location">
    <subcellularLocation>
        <location evidence="1 6">Nucleus</location>
    </subcellularLocation>
</comment>
<dbReference type="GO" id="GO:0048468">
    <property type="term" value="P:cell development"/>
    <property type="evidence" value="ECO:0007669"/>
    <property type="project" value="TreeGrafter"/>
</dbReference>
<dbReference type="PANTHER" id="PTHR11211">
    <property type="entry name" value="IROQUOIS-CLASS HOMEODOMAIN PROTEIN IRX"/>
    <property type="match status" value="1"/>
</dbReference>
<evidence type="ECO:0000256" key="2">
    <source>
        <dbReference type="ARBA" id="ARBA00008446"/>
    </source>
</evidence>
<comment type="caution">
    <text evidence="9">The sequence shown here is derived from an EMBL/GenBank/DDBJ whole genome shotgun (WGS) entry which is preliminary data.</text>
</comment>
<dbReference type="InterPro" id="IPR003893">
    <property type="entry name" value="Iroquois_homeo"/>
</dbReference>
<dbReference type="CDD" id="cd00086">
    <property type="entry name" value="homeodomain"/>
    <property type="match status" value="1"/>
</dbReference>
<keyword evidence="3 6" id="KW-0238">DNA-binding</keyword>
<feature type="region of interest" description="Disordered" evidence="7">
    <location>
        <begin position="456"/>
        <end position="482"/>
    </location>
</feature>
<dbReference type="Gene3D" id="1.10.10.60">
    <property type="entry name" value="Homeodomain-like"/>
    <property type="match status" value="1"/>
</dbReference>
<dbReference type="Pfam" id="PF05920">
    <property type="entry name" value="Homeobox_KN"/>
    <property type="match status" value="1"/>
</dbReference>
<dbReference type="AlphaFoldDB" id="A0A5N4DPM8"/>
<evidence type="ECO:0000256" key="6">
    <source>
        <dbReference type="PROSITE-ProRule" id="PRU00108"/>
    </source>
</evidence>
<evidence type="ECO:0000256" key="5">
    <source>
        <dbReference type="ARBA" id="ARBA00023242"/>
    </source>
</evidence>
<evidence type="ECO:0000256" key="4">
    <source>
        <dbReference type="ARBA" id="ARBA00023155"/>
    </source>
</evidence>
<accession>A0A5N4DPM8</accession>
<dbReference type="InterPro" id="IPR017970">
    <property type="entry name" value="Homeobox_CS"/>
</dbReference>
<evidence type="ECO:0000313" key="9">
    <source>
        <dbReference type="EMBL" id="KAB1273153.1"/>
    </source>
</evidence>
<dbReference type="InterPro" id="IPR008422">
    <property type="entry name" value="KN_HD"/>
</dbReference>
<evidence type="ECO:0000313" key="10">
    <source>
        <dbReference type="Proteomes" id="UP000299084"/>
    </source>
</evidence>
<feature type="region of interest" description="Disordered" evidence="7">
    <location>
        <begin position="330"/>
        <end position="366"/>
    </location>
</feature>
<evidence type="ECO:0000256" key="1">
    <source>
        <dbReference type="ARBA" id="ARBA00004123"/>
    </source>
</evidence>
<dbReference type="PROSITE" id="PS00027">
    <property type="entry name" value="HOMEOBOX_1"/>
    <property type="match status" value="1"/>
</dbReference>
<dbReference type="InterPro" id="IPR001356">
    <property type="entry name" value="HD"/>
</dbReference>
<sequence length="482" mass="52069">MSFSHFGHPYGSASQFLVSASSSATCCESAPRSVPDVASGSTPAAALCCAPYDSRLLSSARPELGAALGIYGAPYSAAAAAQSYPGYLPYSPEPPALYGALNPQYEFKEAAGNFTPSLAQPGAYYPYEPTLGQYQYDRWDQSTEHGELCAGRGADPHCQATDCLLSAAPEPGSPPRYGAVELSGAGRRKNATRETTSTLKAWLNEHRRNPYPTKGEKIMLAIITKMTLTQVSTWFANARRRLKKENKMTWAPKNKGGEERKVEVGTEELLGCLNGDTKEATASQEARGLRLSDLEDLEEEEDEEADEEEEVVTATDRLAELHKDIQSLPEVQRAAAREGRPERRECSLAAPRFSFTEPPGSGEADFLRVEPGGPRLTMHYPCSEKPRIWSLAHTAAASGVEGAPPSLPRTRSPECHLIPGQPPGSGTRPTVRRDSACEESSRVAKAFGNPTFALQGLPPNCAPRPRRREPAVQCQYPSGAEG</sequence>
<protein>
    <submittedName>
        <fullName evidence="9">Iroquois-class homeodomain protein IRX-6</fullName>
    </submittedName>
</protein>
<evidence type="ECO:0000256" key="7">
    <source>
        <dbReference type="SAM" id="MobiDB-lite"/>
    </source>
</evidence>
<comment type="similarity">
    <text evidence="2">Belongs to the TALE/IRO homeobox family.</text>
</comment>
<evidence type="ECO:0000256" key="3">
    <source>
        <dbReference type="ARBA" id="ARBA00023125"/>
    </source>
</evidence>
<keyword evidence="5 6" id="KW-0539">Nucleus</keyword>
<dbReference type="PROSITE" id="PS50071">
    <property type="entry name" value="HOMEOBOX_2"/>
    <property type="match status" value="1"/>
</dbReference>
<name>A0A5N4DPM8_CAMDR</name>
<reference evidence="9 10" key="1">
    <citation type="journal article" date="2019" name="Mol. Ecol. Resour.">
        <title>Improving Illumina assemblies with Hi-C and long reads: an example with the North African dromedary.</title>
        <authorList>
            <person name="Elbers J.P."/>
            <person name="Rogers M.F."/>
            <person name="Perelman P.L."/>
            <person name="Proskuryakova A.A."/>
            <person name="Serdyukova N.A."/>
            <person name="Johnson W.E."/>
            <person name="Horin P."/>
            <person name="Corander J."/>
            <person name="Murphy D."/>
            <person name="Burger P.A."/>
        </authorList>
    </citation>
    <scope>NUCLEOTIDE SEQUENCE [LARGE SCALE GENOMIC DNA]</scope>
    <source>
        <strain evidence="9">Drom800</strain>
        <tissue evidence="9">Blood</tissue>
    </source>
</reference>
<dbReference type="GO" id="GO:0000981">
    <property type="term" value="F:DNA-binding transcription factor activity, RNA polymerase II-specific"/>
    <property type="evidence" value="ECO:0007669"/>
    <property type="project" value="InterPro"/>
</dbReference>
<dbReference type="Proteomes" id="UP000299084">
    <property type="component" value="Unassembled WGS sequence"/>
</dbReference>
<feature type="DNA-binding region" description="Homeobox" evidence="6">
    <location>
        <begin position="184"/>
        <end position="246"/>
    </location>
</feature>
<evidence type="ECO:0000259" key="8">
    <source>
        <dbReference type="PROSITE" id="PS50071"/>
    </source>
</evidence>
<feature type="domain" description="Homeobox" evidence="8">
    <location>
        <begin position="182"/>
        <end position="245"/>
    </location>
</feature>
<gene>
    <name evidence="9" type="ORF">Cadr_000011375</name>
</gene>
<dbReference type="EMBL" id="JWIN03000009">
    <property type="protein sequence ID" value="KAB1273153.1"/>
    <property type="molecule type" value="Genomic_DNA"/>
</dbReference>
<dbReference type="GO" id="GO:0030182">
    <property type="term" value="P:neuron differentiation"/>
    <property type="evidence" value="ECO:0007669"/>
    <property type="project" value="TreeGrafter"/>
</dbReference>
<dbReference type="InterPro" id="IPR009057">
    <property type="entry name" value="Homeodomain-like_sf"/>
</dbReference>
<feature type="region of interest" description="Disordered" evidence="7">
    <location>
        <begin position="276"/>
        <end position="309"/>
    </location>
</feature>
<keyword evidence="10" id="KW-1185">Reference proteome</keyword>